<evidence type="ECO:0000313" key="1">
    <source>
        <dbReference type="EMBL" id="RDV29394.1"/>
    </source>
</evidence>
<dbReference type="Gene3D" id="3.10.450.50">
    <property type="match status" value="1"/>
</dbReference>
<dbReference type="AlphaFoldDB" id="A0A3D8MFV8"/>
<proteinExistence type="predicted"/>
<dbReference type="RefSeq" id="WP_115591685.1">
    <property type="nucleotide sequence ID" value="NZ_QRHA01000001.1"/>
</dbReference>
<dbReference type="Pfam" id="PF10184">
    <property type="entry name" value="DUF2358"/>
    <property type="match status" value="1"/>
</dbReference>
<dbReference type="Proteomes" id="UP000256561">
    <property type="component" value="Unassembled WGS sequence"/>
</dbReference>
<dbReference type="EMBL" id="QRHA01000001">
    <property type="protein sequence ID" value="RDV29394.1"/>
    <property type="molecule type" value="Genomic_DNA"/>
</dbReference>
<name>A0A3D8MFV8_9ALTE</name>
<evidence type="ECO:0000313" key="2">
    <source>
        <dbReference type="Proteomes" id="UP000256561"/>
    </source>
</evidence>
<accession>A0A3D8MFV8</accession>
<protein>
    <submittedName>
        <fullName evidence="1">Nuclear transport factor 2 family protein</fullName>
    </submittedName>
</protein>
<organism evidence="1 2">
    <name type="scientific">Alteromonas aestuariivivens</name>
    <dbReference type="NCBI Taxonomy" id="1938339"/>
    <lineage>
        <taxon>Bacteria</taxon>
        <taxon>Pseudomonadati</taxon>
        <taxon>Pseudomonadota</taxon>
        <taxon>Gammaproteobacteria</taxon>
        <taxon>Alteromonadales</taxon>
        <taxon>Alteromonadaceae</taxon>
        <taxon>Alteromonas/Salinimonas group</taxon>
        <taxon>Alteromonas</taxon>
    </lineage>
</organism>
<dbReference type="SUPFAM" id="SSF54427">
    <property type="entry name" value="NTF2-like"/>
    <property type="match status" value="1"/>
</dbReference>
<reference evidence="2" key="1">
    <citation type="submission" date="2018-08" db="EMBL/GenBank/DDBJ databases">
        <authorList>
            <person name="Zhang J."/>
            <person name="Du Z.-J."/>
        </authorList>
    </citation>
    <scope>NUCLEOTIDE SEQUENCE [LARGE SCALE GENOMIC DNA]</scope>
    <source>
        <strain evidence="2">KCTC 52655</strain>
    </source>
</reference>
<dbReference type="InterPro" id="IPR032710">
    <property type="entry name" value="NTF2-like_dom_sf"/>
</dbReference>
<comment type="caution">
    <text evidence="1">The sequence shown here is derived from an EMBL/GenBank/DDBJ whole genome shotgun (WGS) entry which is preliminary data.</text>
</comment>
<dbReference type="OrthoDB" id="1115105at2"/>
<gene>
    <name evidence="1" type="ORF">DXV75_02820</name>
</gene>
<sequence length="143" mass="16678">MTITERFSAMYRDFTNLDLNELKTIYSPKIEFIDPIAHHHGLSALEEYFANMVTMTDYCKFDIHAVTACQPNEDNFSYIINWTMHARPASLKKHIELPGISQLKVDSSGIYYHRDYYDVGQMVYEHIPVVGWLVKKIKGRLQS</sequence>
<dbReference type="InterPro" id="IPR018790">
    <property type="entry name" value="DUF2358"/>
</dbReference>
<keyword evidence="2" id="KW-1185">Reference proteome</keyword>